<dbReference type="RefSeq" id="WP_107575998.1">
    <property type="nucleotide sequence ID" value="NZ_PZPL01000002.1"/>
</dbReference>
<keyword evidence="3" id="KW-0804">Transcription</keyword>
<dbReference type="GO" id="GO:0000976">
    <property type="term" value="F:transcription cis-regulatory region binding"/>
    <property type="evidence" value="ECO:0007669"/>
    <property type="project" value="TreeGrafter"/>
</dbReference>
<evidence type="ECO:0000256" key="2">
    <source>
        <dbReference type="ARBA" id="ARBA00023125"/>
    </source>
</evidence>
<evidence type="ECO:0000313" key="7">
    <source>
        <dbReference type="Proteomes" id="UP000241085"/>
    </source>
</evidence>
<dbReference type="PRINTS" id="PR00455">
    <property type="entry name" value="HTHTETR"/>
</dbReference>
<dbReference type="EMBL" id="PZPL01000002">
    <property type="protein sequence ID" value="PTL71191.1"/>
    <property type="molecule type" value="Genomic_DNA"/>
</dbReference>
<keyword evidence="7" id="KW-1185">Reference proteome</keyword>
<evidence type="ECO:0000256" key="1">
    <source>
        <dbReference type="ARBA" id="ARBA00023015"/>
    </source>
</evidence>
<dbReference type="Proteomes" id="UP000241085">
    <property type="component" value="Unassembled WGS sequence"/>
</dbReference>
<dbReference type="PANTHER" id="PTHR30055:SF234">
    <property type="entry name" value="HTH-TYPE TRANSCRIPTIONAL REGULATOR BETI"/>
    <property type="match status" value="1"/>
</dbReference>
<sequence>MTQTPVRRRRLAPEARREEILHIATRLLSERGFNGVALQDVADAAGMAKSGVLHHFPTKDNLLVELLKYRDQGDPSPADLLAIPDLDRATARELLDQVVARNFERPEIVRLFTVLATESLDPAHPAHQYFGERLANLRIAITEVASLIHPNPESAALRIIAFLDGLQLLWLRDETAPVLALWADFADGLFAE</sequence>
<dbReference type="Gene3D" id="1.10.357.10">
    <property type="entry name" value="Tetracycline Repressor, domain 2"/>
    <property type="match status" value="1"/>
</dbReference>
<evidence type="ECO:0000259" key="5">
    <source>
        <dbReference type="PROSITE" id="PS50977"/>
    </source>
</evidence>
<evidence type="ECO:0000256" key="3">
    <source>
        <dbReference type="ARBA" id="ARBA00023163"/>
    </source>
</evidence>
<dbReference type="InterPro" id="IPR009057">
    <property type="entry name" value="Homeodomain-like_sf"/>
</dbReference>
<accession>A0A2T4UNV4</accession>
<feature type="DNA-binding region" description="H-T-H motif" evidence="4">
    <location>
        <begin position="37"/>
        <end position="56"/>
    </location>
</feature>
<dbReference type="SUPFAM" id="SSF48498">
    <property type="entry name" value="Tetracyclin repressor-like, C-terminal domain"/>
    <property type="match status" value="1"/>
</dbReference>
<dbReference type="InterPro" id="IPR050109">
    <property type="entry name" value="HTH-type_TetR-like_transc_reg"/>
</dbReference>
<feature type="domain" description="HTH tetR-type" evidence="5">
    <location>
        <begin position="14"/>
        <end position="74"/>
    </location>
</feature>
<dbReference type="PROSITE" id="PS50977">
    <property type="entry name" value="HTH_TETR_2"/>
    <property type="match status" value="1"/>
</dbReference>
<proteinExistence type="predicted"/>
<dbReference type="InterPro" id="IPR001647">
    <property type="entry name" value="HTH_TetR"/>
</dbReference>
<dbReference type="InterPro" id="IPR036271">
    <property type="entry name" value="Tet_transcr_reg_TetR-rel_C_sf"/>
</dbReference>
<dbReference type="Pfam" id="PF00440">
    <property type="entry name" value="TetR_N"/>
    <property type="match status" value="1"/>
</dbReference>
<reference evidence="6 7" key="1">
    <citation type="submission" date="2018-03" db="EMBL/GenBank/DDBJ databases">
        <title>Bacteriophage NCPPB3778 and a type I-E CRISPR drive the evolution of the US Biological Select Agent, Rathayibacter toxicus.</title>
        <authorList>
            <person name="Davis E.W.II."/>
            <person name="Tabima J.F."/>
            <person name="Weisberg A.J."/>
            <person name="Dantas Lopes L."/>
            <person name="Wiseman M.S."/>
            <person name="Wiseman M.S."/>
            <person name="Pupko T."/>
            <person name="Belcher M.S."/>
            <person name="Sechler A.J."/>
            <person name="Tancos M.A."/>
            <person name="Schroeder B.K."/>
            <person name="Murray T.D."/>
            <person name="Luster D.G."/>
            <person name="Schneider W.L."/>
            <person name="Rogers E."/>
            <person name="Andreote F.D."/>
            <person name="Grunwald N.J."/>
            <person name="Putnam M.L."/>
            <person name="Chang J.H."/>
        </authorList>
    </citation>
    <scope>NUCLEOTIDE SEQUENCE [LARGE SCALE GENOMIC DNA]</scope>
    <source>
        <strain evidence="6 7">DSM 15933</strain>
    </source>
</reference>
<comment type="caution">
    <text evidence="6">The sequence shown here is derived from an EMBL/GenBank/DDBJ whole genome shotgun (WGS) entry which is preliminary data.</text>
</comment>
<keyword evidence="2 4" id="KW-0238">DNA-binding</keyword>
<evidence type="ECO:0000313" key="6">
    <source>
        <dbReference type="EMBL" id="PTL71191.1"/>
    </source>
</evidence>
<organism evidence="6 7">
    <name type="scientific">Rathayibacter caricis DSM 15933</name>
    <dbReference type="NCBI Taxonomy" id="1328867"/>
    <lineage>
        <taxon>Bacteria</taxon>
        <taxon>Bacillati</taxon>
        <taxon>Actinomycetota</taxon>
        <taxon>Actinomycetes</taxon>
        <taxon>Micrococcales</taxon>
        <taxon>Microbacteriaceae</taxon>
        <taxon>Rathayibacter</taxon>
    </lineage>
</organism>
<gene>
    <name evidence="6" type="ORF">C1I63_18260</name>
</gene>
<keyword evidence="1" id="KW-0805">Transcription regulation</keyword>
<dbReference type="GO" id="GO:0003700">
    <property type="term" value="F:DNA-binding transcription factor activity"/>
    <property type="evidence" value="ECO:0007669"/>
    <property type="project" value="TreeGrafter"/>
</dbReference>
<evidence type="ECO:0000256" key="4">
    <source>
        <dbReference type="PROSITE-ProRule" id="PRU00335"/>
    </source>
</evidence>
<dbReference type="AlphaFoldDB" id="A0A2T4UNV4"/>
<protein>
    <submittedName>
        <fullName evidence="6">TetR/AcrR family transcriptional regulator</fullName>
    </submittedName>
</protein>
<dbReference type="PANTHER" id="PTHR30055">
    <property type="entry name" value="HTH-TYPE TRANSCRIPTIONAL REGULATOR RUTR"/>
    <property type="match status" value="1"/>
</dbReference>
<name>A0A2T4UNV4_9MICO</name>
<dbReference type="SUPFAM" id="SSF46689">
    <property type="entry name" value="Homeodomain-like"/>
    <property type="match status" value="1"/>
</dbReference>